<evidence type="ECO:0000313" key="3">
    <source>
        <dbReference type="Proteomes" id="UP000179807"/>
    </source>
</evidence>
<organism evidence="2 3">
    <name type="scientific">Tritrichomonas foetus</name>
    <dbReference type="NCBI Taxonomy" id="1144522"/>
    <lineage>
        <taxon>Eukaryota</taxon>
        <taxon>Metamonada</taxon>
        <taxon>Parabasalia</taxon>
        <taxon>Tritrichomonadida</taxon>
        <taxon>Tritrichomonadidae</taxon>
        <taxon>Tritrichomonas</taxon>
    </lineage>
</organism>
<proteinExistence type="predicted"/>
<evidence type="ECO:0000256" key="1">
    <source>
        <dbReference type="SAM" id="MobiDB-lite"/>
    </source>
</evidence>
<feature type="compositionally biased region" description="Acidic residues" evidence="1">
    <location>
        <begin position="260"/>
        <end position="269"/>
    </location>
</feature>
<dbReference type="RefSeq" id="XP_068355585.1">
    <property type="nucleotide sequence ID" value="XM_068507363.1"/>
</dbReference>
<reference evidence="2" key="1">
    <citation type="submission" date="2016-10" db="EMBL/GenBank/DDBJ databases">
        <authorList>
            <person name="Benchimol M."/>
            <person name="Almeida L.G."/>
            <person name="Vasconcelos A.T."/>
            <person name="Perreira-Neves A."/>
            <person name="Rosa I.A."/>
            <person name="Tasca T."/>
            <person name="Bogo M.R."/>
            <person name="de Souza W."/>
        </authorList>
    </citation>
    <scope>NUCLEOTIDE SEQUENCE [LARGE SCALE GENOMIC DNA]</scope>
    <source>
        <strain evidence="2">K</strain>
    </source>
</reference>
<accession>A0A1J4JTK0</accession>
<dbReference type="OrthoDB" id="10266671at2759"/>
<comment type="caution">
    <text evidence="2">The sequence shown here is derived from an EMBL/GenBank/DDBJ whole genome shotgun (WGS) entry which is preliminary data.</text>
</comment>
<keyword evidence="3" id="KW-1185">Reference proteome</keyword>
<feature type="compositionally biased region" description="Polar residues" evidence="1">
    <location>
        <begin position="230"/>
        <end position="240"/>
    </location>
</feature>
<dbReference type="GeneID" id="94842067"/>
<evidence type="ECO:0000313" key="2">
    <source>
        <dbReference type="EMBL" id="OHT02449.1"/>
    </source>
</evidence>
<sequence>MIRSGSLSDLLKEADTARLPIEQHAEVLENELKQRSMFRQSDVKNELDSDLKQIQDYIINLSRRCLTKLNEWNNMLMGMDTEINEFSGLIQRVKADQGIKIMSPLLCEGGEPFSPEIEDNQYSTSQFNFPNYQFEINMTALDKVGHAAIQEQTNPEAINTPLISKIPAGAPKTTFWSAQPDFFIPSGKALKRAEDSAFKTSFSNFYGFSPYPPDLNGEQSQHSEMDESMYASTAGISPSIYSMDESTPDNDNEGSSSSSSDDDGDEGSD</sequence>
<name>A0A1J4JTK0_9EUKA</name>
<protein>
    <submittedName>
        <fullName evidence="2">Uncharacterized protein</fullName>
    </submittedName>
</protein>
<dbReference type="AlphaFoldDB" id="A0A1J4JTK0"/>
<dbReference type="Proteomes" id="UP000179807">
    <property type="component" value="Unassembled WGS sequence"/>
</dbReference>
<gene>
    <name evidence="2" type="ORF">TRFO_30453</name>
</gene>
<dbReference type="VEuPathDB" id="TrichDB:TRFO_30453"/>
<feature type="region of interest" description="Disordered" evidence="1">
    <location>
        <begin position="213"/>
        <end position="269"/>
    </location>
</feature>
<dbReference type="EMBL" id="MLAK01000867">
    <property type="protein sequence ID" value="OHT02449.1"/>
    <property type="molecule type" value="Genomic_DNA"/>
</dbReference>